<name>A0A0P9C7E1_9BACL</name>
<organism evidence="5 6">
    <name type="scientific">Alicyclobacillus ferrooxydans</name>
    <dbReference type="NCBI Taxonomy" id="471514"/>
    <lineage>
        <taxon>Bacteria</taxon>
        <taxon>Bacillati</taxon>
        <taxon>Bacillota</taxon>
        <taxon>Bacilli</taxon>
        <taxon>Bacillales</taxon>
        <taxon>Alicyclobacillaceae</taxon>
        <taxon>Alicyclobacillus</taxon>
    </lineage>
</organism>
<evidence type="ECO:0000313" key="6">
    <source>
        <dbReference type="Proteomes" id="UP000050482"/>
    </source>
</evidence>
<comment type="caution">
    <text evidence="5">The sequence shown here is derived from an EMBL/GenBank/DDBJ whole genome shotgun (WGS) entry which is preliminary data.</text>
</comment>
<evidence type="ECO:0000313" key="5">
    <source>
        <dbReference type="EMBL" id="KPV40842.1"/>
    </source>
</evidence>
<dbReference type="SUPFAM" id="SSF102705">
    <property type="entry name" value="NIF3 (NGG1p interacting factor 3)-like"/>
    <property type="match status" value="1"/>
</dbReference>
<dbReference type="PATRIC" id="fig|471514.4.peg.1770"/>
<dbReference type="RefSeq" id="WP_054971203.1">
    <property type="nucleotide sequence ID" value="NZ_LJCO01000096.1"/>
</dbReference>
<dbReference type="PANTHER" id="PTHR13799:SF14">
    <property type="entry name" value="GTP CYCLOHYDROLASE 1 TYPE 2 HOMOLOG"/>
    <property type="match status" value="1"/>
</dbReference>
<dbReference type="InterPro" id="IPR002678">
    <property type="entry name" value="DUF34/NIF3"/>
</dbReference>
<feature type="binding site" evidence="4">
    <location>
        <position position="63"/>
    </location>
    <ligand>
        <name>a divalent metal cation</name>
        <dbReference type="ChEBI" id="CHEBI:60240"/>
        <label>1</label>
    </ligand>
</feature>
<dbReference type="OrthoDB" id="1116574at2"/>
<dbReference type="Gene3D" id="3.40.1390.30">
    <property type="entry name" value="NIF3 (NGG1p interacting factor 3)-like"/>
    <property type="match status" value="2"/>
</dbReference>
<feature type="binding site" evidence="4">
    <location>
        <position position="232"/>
    </location>
    <ligand>
        <name>a divalent metal cation</name>
        <dbReference type="ChEBI" id="CHEBI:60240"/>
        <label>1</label>
    </ligand>
</feature>
<dbReference type="Pfam" id="PF01784">
    <property type="entry name" value="DUF34_NIF3"/>
    <property type="match status" value="1"/>
</dbReference>
<dbReference type="InterPro" id="IPR036069">
    <property type="entry name" value="DUF34/NIF3_sf"/>
</dbReference>
<comment type="similarity">
    <text evidence="1">Belongs to the GTP cyclohydrolase I type 2/NIF3 family.</text>
</comment>
<gene>
    <name evidence="5" type="ORF">AN477_21330</name>
</gene>
<dbReference type="GO" id="GO:0005737">
    <property type="term" value="C:cytoplasm"/>
    <property type="evidence" value="ECO:0007669"/>
    <property type="project" value="TreeGrafter"/>
</dbReference>
<dbReference type="Proteomes" id="UP000050482">
    <property type="component" value="Unassembled WGS sequence"/>
</dbReference>
<reference evidence="5 6" key="1">
    <citation type="submission" date="2015-09" db="EMBL/GenBank/DDBJ databases">
        <title>Draft genome sequence of Alicyclobacillus ferrooxydans DSM 22381.</title>
        <authorList>
            <person name="Hemp J."/>
        </authorList>
    </citation>
    <scope>NUCLEOTIDE SEQUENCE [LARGE SCALE GENOMIC DNA]</scope>
    <source>
        <strain evidence="5 6">TC-34</strain>
    </source>
</reference>
<dbReference type="PANTHER" id="PTHR13799">
    <property type="entry name" value="NGG1 INTERACTING FACTOR 3"/>
    <property type="match status" value="1"/>
</dbReference>
<evidence type="ECO:0000256" key="4">
    <source>
        <dbReference type="PIRSR" id="PIRSR602678-1"/>
    </source>
</evidence>
<dbReference type="STRING" id="471514.AN477_21330"/>
<dbReference type="AlphaFoldDB" id="A0A0P9C7E1"/>
<keyword evidence="6" id="KW-1185">Reference proteome</keyword>
<accession>A0A0P9C7E1</accession>
<dbReference type="GO" id="GO:0046872">
    <property type="term" value="F:metal ion binding"/>
    <property type="evidence" value="ECO:0007669"/>
    <property type="project" value="UniProtKB-KW"/>
</dbReference>
<proteinExistence type="inferred from homology"/>
<sequence length="264" mass="29345">MTVTIQDVLDKLLQPVRGLPLKVDRLISGQADASVTGIVTTFMATNNVISKSAACGANLIITHEGPFYNHLGQIDLLQDNGVYLEKQKLIEESGVAIFRFHDGIHRYQPDGIMTGLLRSLGWEQYVNQHRMAATTLTIPTMTFWQVVQALKEKLRVPFLRAAGDLSMKCSRVGLLVGYRGSGELTIPLFEKEDVDLIIAGEGPEWEAPEYVRDAVNQGQQKGLIMLGHQQSEEPGMRYLADTLSRMFPDVPVYFLGDSPCFHVV</sequence>
<keyword evidence="3 4" id="KW-0479">Metal-binding</keyword>
<evidence type="ECO:0000256" key="1">
    <source>
        <dbReference type="ARBA" id="ARBA00006964"/>
    </source>
</evidence>
<evidence type="ECO:0000256" key="3">
    <source>
        <dbReference type="ARBA" id="ARBA00022723"/>
    </source>
</evidence>
<protein>
    <recommendedName>
        <fullName evidence="2">GTP cyclohydrolase 1 type 2 homolog</fullName>
    </recommendedName>
</protein>
<feature type="binding site" evidence="4">
    <location>
        <position position="228"/>
    </location>
    <ligand>
        <name>a divalent metal cation</name>
        <dbReference type="ChEBI" id="CHEBI:60240"/>
        <label>1</label>
    </ligand>
</feature>
<evidence type="ECO:0000256" key="2">
    <source>
        <dbReference type="ARBA" id="ARBA00022112"/>
    </source>
</evidence>
<dbReference type="EMBL" id="LJCO01000096">
    <property type="protein sequence ID" value="KPV40842.1"/>
    <property type="molecule type" value="Genomic_DNA"/>
</dbReference>